<dbReference type="Proteomes" id="UP000307768">
    <property type="component" value="Unassembled WGS sequence"/>
</dbReference>
<name>A0A5Q6S244_9ACTN</name>
<dbReference type="EMBL" id="VDFQ02000001">
    <property type="protein sequence ID" value="KAA1424406.1"/>
    <property type="molecule type" value="Genomic_DNA"/>
</dbReference>
<dbReference type="InterPro" id="IPR037401">
    <property type="entry name" value="SnoaL-like"/>
</dbReference>
<accession>A0A5Q6S244</accession>
<dbReference type="Gene3D" id="3.10.450.50">
    <property type="match status" value="1"/>
</dbReference>
<evidence type="ECO:0000313" key="4">
    <source>
        <dbReference type="Proteomes" id="UP000307768"/>
    </source>
</evidence>
<dbReference type="InterPro" id="IPR032710">
    <property type="entry name" value="NTF2-like_dom_sf"/>
</dbReference>
<organism evidence="3 4">
    <name type="scientific">Mumia zhuanghuii</name>
    <dbReference type="NCBI Taxonomy" id="2585211"/>
    <lineage>
        <taxon>Bacteria</taxon>
        <taxon>Bacillati</taxon>
        <taxon>Actinomycetota</taxon>
        <taxon>Actinomycetes</taxon>
        <taxon>Propionibacteriales</taxon>
        <taxon>Nocardioidaceae</taxon>
        <taxon>Mumia</taxon>
    </lineage>
</organism>
<dbReference type="AlphaFoldDB" id="A0A5Q6S244"/>
<comment type="caution">
    <text evidence="3">The sequence shown here is derived from an EMBL/GenBank/DDBJ whole genome shotgun (WGS) entry which is preliminary data.</text>
</comment>
<evidence type="ECO:0000313" key="2">
    <source>
        <dbReference type="EMBL" id="KAA1418039.1"/>
    </source>
</evidence>
<proteinExistence type="predicted"/>
<reference evidence="3 4" key="1">
    <citation type="submission" date="2019-09" db="EMBL/GenBank/DDBJ databases">
        <title>Mumia zhuanghuii sp. nov. isolated from the intestinal contents of plateau pika (Ochotona curzoniae) in the Qinghai-Tibet plateau of China.</title>
        <authorList>
            <person name="Tian Z."/>
        </authorList>
    </citation>
    <scope>NUCLEOTIDE SEQUENCE [LARGE SCALE GENOMIC DNA]</scope>
    <source>
        <strain evidence="4">350</strain>
        <strain evidence="3">Z350</strain>
    </source>
</reference>
<feature type="domain" description="SnoaL-like" evidence="1">
    <location>
        <begin position="17"/>
        <end position="136"/>
    </location>
</feature>
<dbReference type="EMBL" id="VDFQ02000008">
    <property type="protein sequence ID" value="KAA1418039.1"/>
    <property type="molecule type" value="Genomic_DNA"/>
</dbReference>
<evidence type="ECO:0000313" key="3">
    <source>
        <dbReference type="EMBL" id="KAA1424406.1"/>
    </source>
</evidence>
<dbReference type="PANTHER" id="PTHR34957:SF1">
    <property type="entry name" value="NUCLEAR TRANSPORT FACTOR 2 (NTF2) FAMILY PROTEIN"/>
    <property type="match status" value="1"/>
</dbReference>
<dbReference type="PANTHER" id="PTHR34957">
    <property type="entry name" value="NUCLEAR TRANSPORT FACTOR 2 (NTF2) FAMILY PROTEIN"/>
    <property type="match status" value="1"/>
</dbReference>
<protein>
    <submittedName>
        <fullName evidence="3">Nuclear transport factor 2 family protein</fullName>
    </submittedName>
</protein>
<dbReference type="OrthoDB" id="9786718at2"/>
<sequence length="141" mass="15036">MSRSGGAVVEKTSPVLRTHEAFYDAIERGDLDLMTSLWLPGDDTVCVHPGSEPIRGTSSIMRSFAMLMASVGYIQFILTDVTVTHRGGIAIVSCTENVLSEADGEEPTVFAGGRGAATDVLVETPTGWKLWSHHSGPVMEG</sequence>
<gene>
    <name evidence="3" type="ORF">FE697_000255</name>
    <name evidence="2" type="ORF">FE697_021635</name>
</gene>
<dbReference type="SUPFAM" id="SSF54427">
    <property type="entry name" value="NTF2-like"/>
    <property type="match status" value="1"/>
</dbReference>
<dbReference type="Pfam" id="PF13474">
    <property type="entry name" value="SnoaL_3"/>
    <property type="match status" value="1"/>
</dbReference>
<evidence type="ECO:0000259" key="1">
    <source>
        <dbReference type="Pfam" id="PF13474"/>
    </source>
</evidence>